<dbReference type="Proteomes" id="UP000326582">
    <property type="component" value="Chromosome 3"/>
</dbReference>
<evidence type="ECO:0000313" key="2">
    <source>
        <dbReference type="Proteomes" id="UP000326582"/>
    </source>
</evidence>
<organism evidence="1 2">
    <name type="scientific">Clavispora lusitaniae</name>
    <name type="common">Candida lusitaniae</name>
    <dbReference type="NCBI Taxonomy" id="36911"/>
    <lineage>
        <taxon>Eukaryota</taxon>
        <taxon>Fungi</taxon>
        <taxon>Dikarya</taxon>
        <taxon>Ascomycota</taxon>
        <taxon>Saccharomycotina</taxon>
        <taxon>Pichiomycetes</taxon>
        <taxon>Metschnikowiaceae</taxon>
        <taxon>Clavispora</taxon>
    </lineage>
</organism>
<accession>A0ACD0WHY7</accession>
<evidence type="ECO:0000313" key="1">
    <source>
        <dbReference type="EMBL" id="QFZ27179.1"/>
    </source>
</evidence>
<sequence>MAFHTVWPSSARHVILDPEKPNILFSSDIPAKIATCVADMHLFEGGATSRLVDLTQSIRSFNIVLELNALLVRVPSLAPSGFVRRNQIFVAKTTKPHHISAPPTLHDPRLLEVWGSVLRSACDGEVFVVSTTLVLEQLTVDLANVANIQIGFSQPSTVLVDHVNITDTIKEYICRKLRAELRNNSNLPADIANSSTILQESPVPMVSMRDFSSQQDESTLFDLTLDSEGVFEKSFDIGDDDFDVSADELRLLGSDDSGKCTANDDDDEFYADYANKIGSEMSSISTAFKIIERNLSAHAGNSQESFTFQEENTDREDGINSGKFHEYVQSSNPGEQLSSINSAETLHSNLKDIGPAYPDIGCLSLKANPEDNITFKKSLLQPASLQPMQELQPNPPNESMSGNTIQPDASFSQRESSISTSVSTFATKSESSTSSNGRANSMTMGLQESPTLCELNSSRDRANLEEPGFSSGSILVAETSTRTNSPAKSPKNQTNFSEFTPKPSGSPVRLAQTTSQSPTGKKTSIALITTEDNFGLEYAFRDQSTEVPSFIKQDKKFKFIKIGKVQKFVHMFEEQTEVEPKSNLGSRNSTRPASPLKTSS</sequence>
<protein>
    <submittedName>
        <fullName evidence="1">Uncharacterized protein</fullName>
    </submittedName>
</protein>
<name>A0ACD0WHY7_CLALS</name>
<keyword evidence="2" id="KW-1185">Reference proteome</keyword>
<dbReference type="EMBL" id="CP038486">
    <property type="protein sequence ID" value="QFZ27179.1"/>
    <property type="molecule type" value="Genomic_DNA"/>
</dbReference>
<gene>
    <name evidence="1" type="ORF">EJF14_30142</name>
</gene>
<proteinExistence type="predicted"/>
<reference evidence="2" key="1">
    <citation type="journal article" date="2019" name="MBio">
        <title>Comparative genomics for the elucidation of multidrug resistance (MDR) in Candida lusitaniae.</title>
        <authorList>
            <person name="Kannan A."/>
            <person name="Asner S.A."/>
            <person name="Trachsel E."/>
            <person name="Kelly S."/>
            <person name="Parker J."/>
            <person name="Sanglard D."/>
        </authorList>
    </citation>
    <scope>NUCLEOTIDE SEQUENCE [LARGE SCALE GENOMIC DNA]</scope>
    <source>
        <strain evidence="2">P1</strain>
    </source>
</reference>